<dbReference type="InterPro" id="IPR045255">
    <property type="entry name" value="RanBP1-like"/>
</dbReference>
<dbReference type="InterPro" id="IPR011990">
    <property type="entry name" value="TPR-like_helical_dom_sf"/>
</dbReference>
<feature type="region of interest" description="Disordered" evidence="6">
    <location>
        <begin position="901"/>
        <end position="929"/>
    </location>
</feature>
<feature type="region of interest" description="Disordered" evidence="6">
    <location>
        <begin position="1800"/>
        <end position="1824"/>
    </location>
</feature>
<dbReference type="PROSITE" id="PS50199">
    <property type="entry name" value="ZF_RANBP2_2"/>
    <property type="match status" value="3"/>
</dbReference>
<name>A0A5K3ENJ7_MESCO</name>
<dbReference type="CDD" id="cd00835">
    <property type="entry name" value="RanBD_family"/>
    <property type="match status" value="2"/>
</dbReference>
<evidence type="ECO:0000256" key="1">
    <source>
        <dbReference type="ARBA" id="ARBA00022553"/>
    </source>
</evidence>
<feature type="compositionally biased region" description="Polar residues" evidence="6">
    <location>
        <begin position="1083"/>
        <end position="1117"/>
    </location>
</feature>
<dbReference type="Gene3D" id="2.30.29.30">
    <property type="entry name" value="Pleckstrin-homology domain (PH domain)/Phosphotyrosine-binding domain (PTB)"/>
    <property type="match status" value="3"/>
</dbReference>
<feature type="region of interest" description="Disordered" evidence="6">
    <location>
        <begin position="1913"/>
        <end position="1937"/>
    </location>
</feature>
<feature type="compositionally biased region" description="Low complexity" evidence="6">
    <location>
        <begin position="1118"/>
        <end position="1127"/>
    </location>
</feature>
<dbReference type="Gene3D" id="4.10.1060.10">
    <property type="entry name" value="Zinc finger, RanBP2-type"/>
    <property type="match status" value="3"/>
</dbReference>
<dbReference type="InterPro" id="IPR001876">
    <property type="entry name" value="Znf_RanBP2"/>
</dbReference>
<feature type="region of interest" description="Disordered" evidence="6">
    <location>
        <begin position="1169"/>
        <end position="1201"/>
    </location>
</feature>
<reference evidence="9" key="1">
    <citation type="submission" date="2019-11" db="UniProtKB">
        <authorList>
            <consortium name="WormBaseParasite"/>
        </authorList>
    </citation>
    <scope>IDENTIFICATION</scope>
</reference>
<dbReference type="InterPro" id="IPR000156">
    <property type="entry name" value="Ran_bind_dom"/>
</dbReference>
<dbReference type="SMART" id="SM00160">
    <property type="entry name" value="RanBD"/>
    <property type="match status" value="3"/>
</dbReference>
<dbReference type="CDD" id="cd00350">
    <property type="entry name" value="rubredoxin_like"/>
    <property type="match status" value="1"/>
</dbReference>
<evidence type="ECO:0000256" key="6">
    <source>
        <dbReference type="SAM" id="MobiDB-lite"/>
    </source>
</evidence>
<dbReference type="GO" id="GO:0005096">
    <property type="term" value="F:GTPase activator activity"/>
    <property type="evidence" value="ECO:0007669"/>
    <property type="project" value="TreeGrafter"/>
</dbReference>
<evidence type="ECO:0000256" key="5">
    <source>
        <dbReference type="PROSITE-ProRule" id="PRU00322"/>
    </source>
</evidence>
<feature type="region of interest" description="Disordered" evidence="6">
    <location>
        <begin position="821"/>
        <end position="845"/>
    </location>
</feature>
<proteinExistence type="predicted"/>
<dbReference type="PROSITE" id="PS50196">
    <property type="entry name" value="RANBD1"/>
    <property type="match status" value="3"/>
</dbReference>
<accession>A0A5K3ENJ7</accession>
<keyword evidence="2" id="KW-0479">Metal-binding</keyword>
<evidence type="ECO:0000259" key="8">
    <source>
        <dbReference type="PROSITE" id="PS50199"/>
    </source>
</evidence>
<feature type="compositionally biased region" description="Pro residues" evidence="6">
    <location>
        <begin position="916"/>
        <end position="927"/>
    </location>
</feature>
<dbReference type="Gene3D" id="1.25.40.10">
    <property type="entry name" value="Tetratricopeptide repeat domain"/>
    <property type="match status" value="1"/>
</dbReference>
<feature type="domain" description="RanBD1" evidence="7">
    <location>
        <begin position="1619"/>
        <end position="1753"/>
    </location>
</feature>
<evidence type="ECO:0000256" key="2">
    <source>
        <dbReference type="ARBA" id="ARBA00022723"/>
    </source>
</evidence>
<feature type="region of interest" description="Disordered" evidence="6">
    <location>
        <begin position="1838"/>
        <end position="1858"/>
    </location>
</feature>
<dbReference type="GO" id="GO:0008270">
    <property type="term" value="F:zinc ion binding"/>
    <property type="evidence" value="ECO:0007669"/>
    <property type="project" value="UniProtKB-KW"/>
</dbReference>
<feature type="domain" description="RanBD1" evidence="7">
    <location>
        <begin position="2012"/>
        <end position="2171"/>
    </location>
</feature>
<evidence type="ECO:0000313" key="9">
    <source>
        <dbReference type="WBParaSite" id="MCU_001850-RF"/>
    </source>
</evidence>
<dbReference type="PANTHER" id="PTHR23138:SF87">
    <property type="entry name" value="E3 SUMO-PROTEIN LIGASE RANBP2"/>
    <property type="match status" value="1"/>
</dbReference>
<dbReference type="PANTHER" id="PTHR23138">
    <property type="entry name" value="RAN BINDING PROTEIN"/>
    <property type="match status" value="1"/>
</dbReference>
<evidence type="ECO:0000256" key="3">
    <source>
        <dbReference type="ARBA" id="ARBA00022771"/>
    </source>
</evidence>
<feature type="region of interest" description="Disordered" evidence="6">
    <location>
        <begin position="1987"/>
        <end position="2012"/>
    </location>
</feature>
<dbReference type="FunFam" id="2.30.29.30:FF:000018">
    <property type="entry name" value="E3 SUMO-protein ligase RanBP2"/>
    <property type="match status" value="1"/>
</dbReference>
<feature type="domain" description="RanBD1" evidence="7">
    <location>
        <begin position="1198"/>
        <end position="1352"/>
    </location>
</feature>
<dbReference type="Pfam" id="PF00638">
    <property type="entry name" value="Ran_BP1"/>
    <property type="match status" value="4"/>
</dbReference>
<feature type="domain" description="RanBP2-type" evidence="8">
    <location>
        <begin position="1420"/>
        <end position="1449"/>
    </location>
</feature>
<feature type="domain" description="RanBP2-type" evidence="8">
    <location>
        <begin position="1888"/>
        <end position="1917"/>
    </location>
</feature>
<feature type="compositionally biased region" description="Acidic residues" evidence="6">
    <location>
        <begin position="1815"/>
        <end position="1824"/>
    </location>
</feature>
<protein>
    <submittedName>
        <fullName evidence="9">TPR_REGION domain-containing protein</fullName>
    </submittedName>
</protein>
<keyword evidence="1" id="KW-0597">Phosphoprotein</keyword>
<keyword evidence="3 5" id="KW-0863">Zinc-finger</keyword>
<feature type="compositionally biased region" description="Low complexity" evidence="6">
    <location>
        <begin position="905"/>
        <end position="915"/>
    </location>
</feature>
<feature type="compositionally biased region" description="Low complexity" evidence="6">
    <location>
        <begin position="1073"/>
        <end position="1082"/>
    </location>
</feature>
<organism evidence="9">
    <name type="scientific">Mesocestoides corti</name>
    <name type="common">Flatworm</name>
    <dbReference type="NCBI Taxonomy" id="53468"/>
    <lineage>
        <taxon>Eukaryota</taxon>
        <taxon>Metazoa</taxon>
        <taxon>Spiralia</taxon>
        <taxon>Lophotrochozoa</taxon>
        <taxon>Platyhelminthes</taxon>
        <taxon>Cestoda</taxon>
        <taxon>Eucestoda</taxon>
        <taxon>Cyclophyllidea</taxon>
        <taxon>Mesocestoididae</taxon>
        <taxon>Mesocestoides</taxon>
    </lineage>
</organism>
<dbReference type="GO" id="GO:0005643">
    <property type="term" value="C:nuclear pore"/>
    <property type="evidence" value="ECO:0007669"/>
    <property type="project" value="TreeGrafter"/>
</dbReference>
<feature type="region of interest" description="Disordered" evidence="6">
    <location>
        <begin position="1073"/>
        <end position="1127"/>
    </location>
</feature>
<evidence type="ECO:0000256" key="4">
    <source>
        <dbReference type="ARBA" id="ARBA00022833"/>
    </source>
</evidence>
<dbReference type="WBParaSite" id="MCU_001850-RF">
    <property type="protein sequence ID" value="MCU_001850-RF"/>
    <property type="gene ID" value="MCU_001850"/>
</dbReference>
<feature type="domain" description="RanBP2-type" evidence="8">
    <location>
        <begin position="1374"/>
        <end position="1403"/>
    </location>
</feature>
<dbReference type="SUPFAM" id="SSF48452">
    <property type="entry name" value="TPR-like"/>
    <property type="match status" value="1"/>
</dbReference>
<dbReference type="GO" id="GO:0005737">
    <property type="term" value="C:cytoplasm"/>
    <property type="evidence" value="ECO:0007669"/>
    <property type="project" value="TreeGrafter"/>
</dbReference>
<evidence type="ECO:0000259" key="7">
    <source>
        <dbReference type="PROSITE" id="PS50196"/>
    </source>
</evidence>
<dbReference type="SMART" id="SM00547">
    <property type="entry name" value="ZnF_RBZ"/>
    <property type="match status" value="3"/>
</dbReference>
<keyword evidence="4" id="KW-0862">Zinc</keyword>
<dbReference type="InterPro" id="IPR011993">
    <property type="entry name" value="PH-like_dom_sf"/>
</dbReference>
<dbReference type="SUPFAM" id="SSF50729">
    <property type="entry name" value="PH domain-like"/>
    <property type="match status" value="3"/>
</dbReference>
<sequence length="2172" mass="237472">MRERIMFPTKTHVDKHVHKLLSNAFTSREKNSHGFHIAKLYVEVQDFDSARRYLSGFLSVRPDYAPGYQLLGQICDALHDVSGAVAAFERAYDLDSTNEQLILKICNMVYKQNLEVDKHKKYIELGRTLFADMPSVKALFEKIDKQPLNSMTADDPSPMVIGQRISTLKSHISHGYFKEGFDLCLQTINGVPCIDRAAWFKAVLDFSSLVPASFHKSAWYDQLNSLRGFAAAEILRLTAQTACLSDFRSNLAHLDDQIINLLGSAHPHDRELANEMQLRLFFYLAVYLQRLTKKKRLPTNLDAVINTCFQCALSLKKTLPSVDTLFSRPTWEHFYSDGLALRLQSALLYSNSDDPQPPWKSILLEALYQEHVSTDAKVEFQFLRGLDESIKSRDVCASNTEEMFFQLIDCKPDLSIILWYILRPVAAGSDVTKSFDLVLPESRLKAIIRVVARIFREAPFLTDASEVCQLDAIVFLLALSISYLIRYASSSDVLKYQSPKTPSSWPPAPLCLLNSRLLPSGLQCQCWNNMCTYVKNKSAASQSSLTHFLDQLRFVAPNHATSPRLTLRVAWATSHLPLDSGSDESTSWAARIWEAGLAALVQDPEFVQKNSPALSIGKKSERNTLFPTELNSNWWYGSHVEVSPGMINEDHAWFYLGWRWLALYWLEHPPAKLETVLNHLHHLEGQQFPIDPECALLAGKLVNKNVVLDSSSAVLKPLGCLALTIMDAASKVPLKLATSEESSKLTKAITDEIASLQANFGLPSTSAPHLEELSAKSPAQLQTTNMPSGYGAYSNGGRKSSFGLMGTPSSRVSGIFTEDGASSTYPVPRSSHSGAVSATPASAVSDTQTKLMTQVVEQWMPSFMEFSRTMSETSAELAKSRMQNEELSRLLKETRSQLDAAIAEQRQQQQQRSQTPPKPPTSPPRPVPSLEDWRALQESLREVASSLRDFRQWFPTAVPPPTHIPPPPPPPMLRPGDMFSLESQQNAQLALSQLAAFHQQQAPQTTPGPCLLLPHLSRPPPPLPPSVPVDFRVPPMPPCLFPPGVSTPGTVGALQQASIPKSPDQSAIFPTASTAAQQPTTSVKSPATIASSPSGKVATPTKNTTSTAKQDIPSTASPPTLFTFKPPTTTAQETNLFSFSKIGSPGSVGDGPNSTPLFTNFSFDLKQSSAAKSASTQPPQPLTTDTSKHTDDDDNPEAFEPTVEVAPCFDKLPELVKQTTGEEDERLLFCQRARLFRWDKSETSSSGEWKARGTGELKVLADDKAVKFRIVMRRDQIMKLCANHYILPGINLRRHPQKPVACMWGARDFAVLDVDNAKPDGSDEVFMVQFKTEEITDEFEKVVKSCLDKVSTAGSLATTETSHASKSLEETKPKPGSWKCTACGVFVDPAVEKCSACNAPRPGAAAANVPLSGLDKFKPKAGSWNCPTCALVVAPDLNKCPACETVKPGAKPVPTTPAPSTANFCSSTPTLTAAASTTKTTFIFGSSSNTQATAIPKFSFGSTPKTTISESSKPATTSTFSFGMPSFSSVTAAIGSEKPKFSFGKPSSDPKLVGGGSGAFAALDLTESLEKPKFDFTFVAKPTTSVKNEVDGEQDDDEEGEVTPSDLSQVSFKPIFDHLPDKVEVRTGEEDEEVVFEARAKLFRFDSGAWKERGLGQLKLLRTPDSGRVRIVMRREQVHKVCCNHPITPGMRLKPLEGSQASVKPWVWWAVDFSDDEVGPEGKKEMFSVRFKTTEESQAFYNAFTEVAESTGSDLPGGRDDAATCGDDDLVIIEESSVSPEQVARARALQLPDDFYAYELKTPGSSRHSHQEEMTPAEEAEEDELLEEAVNRRFSQSIASSNHEEKTGDTTPTPVVSGSSSLVIIKNSDVPKSPTSPPASLSDVFRVKSGSWTCGTCMLCVDPDKTTCPACNTAKPTADKTPQKDQGTGGVTSDTPASGGSSIFSALAFGAHDSGGGFEALSKEAGKTSSWLTSGSASSHTWAGAESTLFGATGDGGGGSSDENQENDPDPHFEPIFPIPDLVETKTGEEGEICLFLRRCKLYRLVDGQWKERGIGDMKILVHPNNPLPENDLDPRTELPLDKEIDGGISYARLLMRRDQVLKICVNHTISLDMPQFKPLTVANNAICWVAKDFSEDAAGEVMTLGLKCKNEQDLAHFHACIARAREILKRN</sequence>